<dbReference type="GO" id="GO:0005737">
    <property type="term" value="C:cytoplasm"/>
    <property type="evidence" value="ECO:0007669"/>
    <property type="project" value="UniProtKB-SubCell"/>
</dbReference>
<name>A0A0R2AYL5_9LACO</name>
<dbReference type="RefSeq" id="WP_057893473.1">
    <property type="nucleotide sequence ID" value="NZ_AYZQ01000001.1"/>
</dbReference>
<dbReference type="PATRIC" id="fig|1423727.3.peg.150"/>
<evidence type="ECO:0000256" key="3">
    <source>
        <dbReference type="ARBA" id="ARBA00009695"/>
    </source>
</evidence>
<dbReference type="PANTHER" id="PTHR33602:SF1">
    <property type="entry name" value="REGULATORY PROTEIN RECX FAMILY PROTEIN"/>
    <property type="match status" value="1"/>
</dbReference>
<dbReference type="STRING" id="1423727.FC34_GL000150"/>
<dbReference type="InterPro" id="IPR053926">
    <property type="entry name" value="RecX_HTH_1st"/>
</dbReference>
<dbReference type="Pfam" id="PF02631">
    <property type="entry name" value="RecX_HTH2"/>
    <property type="match status" value="1"/>
</dbReference>
<comment type="subcellular location">
    <subcellularLocation>
        <location evidence="2 6">Cytoplasm</location>
    </subcellularLocation>
</comment>
<dbReference type="HAMAP" id="MF_01114">
    <property type="entry name" value="RecX"/>
    <property type="match status" value="1"/>
</dbReference>
<dbReference type="Pfam" id="PF21981">
    <property type="entry name" value="RecX_HTH3"/>
    <property type="match status" value="1"/>
</dbReference>
<accession>A0A0R2AYL5</accession>
<evidence type="ECO:0000313" key="11">
    <source>
        <dbReference type="Proteomes" id="UP000051672"/>
    </source>
</evidence>
<evidence type="ECO:0000259" key="7">
    <source>
        <dbReference type="Pfam" id="PF02631"/>
    </source>
</evidence>
<comment type="caution">
    <text evidence="10">The sequence shown here is derived from an EMBL/GenBank/DDBJ whole genome shotgun (WGS) entry which is preliminary data.</text>
</comment>
<comment type="similarity">
    <text evidence="3 6">Belongs to the RecX family.</text>
</comment>
<dbReference type="InterPro" id="IPR053924">
    <property type="entry name" value="RecX_HTH_2nd"/>
</dbReference>
<evidence type="ECO:0000256" key="4">
    <source>
        <dbReference type="ARBA" id="ARBA00018111"/>
    </source>
</evidence>
<keyword evidence="11" id="KW-1185">Reference proteome</keyword>
<dbReference type="InterPro" id="IPR003783">
    <property type="entry name" value="Regulatory_RecX"/>
</dbReference>
<feature type="domain" description="RecX third three-helical" evidence="8">
    <location>
        <begin position="212"/>
        <end position="259"/>
    </location>
</feature>
<evidence type="ECO:0000256" key="2">
    <source>
        <dbReference type="ARBA" id="ARBA00004496"/>
    </source>
</evidence>
<dbReference type="Proteomes" id="UP000051672">
    <property type="component" value="Unassembled WGS sequence"/>
</dbReference>
<organism evidence="10 11">
    <name type="scientific">Lacticaseibacillus brantae DSM 23927</name>
    <dbReference type="NCBI Taxonomy" id="1423727"/>
    <lineage>
        <taxon>Bacteria</taxon>
        <taxon>Bacillati</taxon>
        <taxon>Bacillota</taxon>
        <taxon>Bacilli</taxon>
        <taxon>Lactobacillales</taxon>
        <taxon>Lactobacillaceae</taxon>
        <taxon>Lacticaseibacillus</taxon>
    </lineage>
</organism>
<dbReference type="GO" id="GO:0006282">
    <property type="term" value="P:regulation of DNA repair"/>
    <property type="evidence" value="ECO:0007669"/>
    <property type="project" value="UniProtKB-UniRule"/>
</dbReference>
<dbReference type="Gene3D" id="1.10.10.10">
    <property type="entry name" value="Winged helix-like DNA-binding domain superfamily/Winged helix DNA-binding domain"/>
    <property type="match status" value="4"/>
</dbReference>
<dbReference type="InterPro" id="IPR053925">
    <property type="entry name" value="RecX_HTH_3rd"/>
</dbReference>
<dbReference type="OrthoDB" id="5421057at2"/>
<evidence type="ECO:0000313" key="10">
    <source>
        <dbReference type="EMBL" id="KRM72445.1"/>
    </source>
</evidence>
<dbReference type="InterPro" id="IPR036388">
    <property type="entry name" value="WH-like_DNA-bd_sf"/>
</dbReference>
<evidence type="ECO:0000259" key="8">
    <source>
        <dbReference type="Pfam" id="PF21981"/>
    </source>
</evidence>
<feature type="domain" description="RecX first three-helical" evidence="9">
    <location>
        <begin position="65"/>
        <end position="101"/>
    </location>
</feature>
<proteinExistence type="inferred from homology"/>
<protein>
    <recommendedName>
        <fullName evidence="4 6">Regulatory protein RecX</fullName>
    </recommendedName>
</protein>
<comment type="function">
    <text evidence="1 6">Modulates RecA activity.</text>
</comment>
<evidence type="ECO:0000256" key="5">
    <source>
        <dbReference type="ARBA" id="ARBA00022490"/>
    </source>
</evidence>
<gene>
    <name evidence="6" type="primary">recX</name>
    <name evidence="10" type="ORF">FC34_GL000150</name>
</gene>
<dbReference type="AlphaFoldDB" id="A0A0R2AYL5"/>
<dbReference type="PANTHER" id="PTHR33602">
    <property type="entry name" value="REGULATORY PROTEIN RECX FAMILY PROTEIN"/>
    <property type="match status" value="1"/>
</dbReference>
<evidence type="ECO:0000259" key="9">
    <source>
        <dbReference type="Pfam" id="PF21982"/>
    </source>
</evidence>
<dbReference type="NCBIfam" id="NF010733">
    <property type="entry name" value="PRK14135.1"/>
    <property type="match status" value="1"/>
</dbReference>
<evidence type="ECO:0000256" key="6">
    <source>
        <dbReference type="HAMAP-Rule" id="MF_01114"/>
    </source>
</evidence>
<keyword evidence="5 6" id="KW-0963">Cytoplasm</keyword>
<dbReference type="EMBL" id="AYZQ01000001">
    <property type="protein sequence ID" value="KRM72445.1"/>
    <property type="molecule type" value="Genomic_DNA"/>
</dbReference>
<sequence>MAQVITKITTQKRKGRYNIFINDKYAFPVSENTLIQFQLAKGLELSDADIEQIQAGEVVAQANSLALNYLSFQPRTVAELRKHLLEGEIPESVIPQVIQRLTELNYLDDAQYARQYIEERLRLGDKGPTVLRQKLRQKGIRDDLVQAAFDEIDPKAWIELGQTVAEKLQTKQHHRAHHDAVRRVQQGLMQKGFSSDDIAKIMADLPWEDTADEEQAELERQAEKQWRQKRQYQGYERRSKVKQALYRKGFDLDAIDQVLTRLEQE</sequence>
<dbReference type="Pfam" id="PF21982">
    <property type="entry name" value="RecX_HTH1"/>
    <property type="match status" value="1"/>
</dbReference>
<reference evidence="10 11" key="1">
    <citation type="journal article" date="2015" name="Genome Announc.">
        <title>Expanding the biotechnology potential of lactobacilli through comparative genomics of 213 strains and associated genera.</title>
        <authorList>
            <person name="Sun Z."/>
            <person name="Harris H.M."/>
            <person name="McCann A."/>
            <person name="Guo C."/>
            <person name="Argimon S."/>
            <person name="Zhang W."/>
            <person name="Yang X."/>
            <person name="Jeffery I.B."/>
            <person name="Cooney J.C."/>
            <person name="Kagawa T.F."/>
            <person name="Liu W."/>
            <person name="Song Y."/>
            <person name="Salvetti E."/>
            <person name="Wrobel A."/>
            <person name="Rasinkangas P."/>
            <person name="Parkhill J."/>
            <person name="Rea M.C."/>
            <person name="O'Sullivan O."/>
            <person name="Ritari J."/>
            <person name="Douillard F.P."/>
            <person name="Paul Ross R."/>
            <person name="Yang R."/>
            <person name="Briner A.E."/>
            <person name="Felis G.E."/>
            <person name="de Vos W.M."/>
            <person name="Barrangou R."/>
            <person name="Klaenhammer T.R."/>
            <person name="Caufield P.W."/>
            <person name="Cui Y."/>
            <person name="Zhang H."/>
            <person name="O'Toole P.W."/>
        </authorList>
    </citation>
    <scope>NUCLEOTIDE SEQUENCE [LARGE SCALE GENOMIC DNA]</scope>
    <source>
        <strain evidence="10 11">DSM 23927</strain>
    </source>
</reference>
<evidence type="ECO:0000256" key="1">
    <source>
        <dbReference type="ARBA" id="ARBA00003529"/>
    </source>
</evidence>
<feature type="domain" description="RecX second three-helical" evidence="7">
    <location>
        <begin position="108"/>
        <end position="148"/>
    </location>
</feature>